<evidence type="ECO:0008006" key="3">
    <source>
        <dbReference type="Google" id="ProtNLM"/>
    </source>
</evidence>
<dbReference type="EMBL" id="CP117826">
    <property type="protein sequence ID" value="XCC61203.1"/>
    <property type="molecule type" value="Genomic_DNA"/>
</dbReference>
<evidence type="ECO:0000256" key="1">
    <source>
        <dbReference type="SAM" id="Phobius"/>
    </source>
</evidence>
<feature type="transmembrane region" description="Helical" evidence="1">
    <location>
        <begin position="38"/>
        <end position="56"/>
    </location>
</feature>
<sequence length="135" mass="14811">MEKFKFYVTMDCISFTVLILLYTVLSITIGFAAVAPEAVLMLFLMTTCIAVLMFFTDRLPISSPMLQAAVSLIDIIAVVFLIGGPTGFIPLEAPYVPIVLGMIGVVYLATYGVLAVKTKADAEHINEQIEKMKRK</sequence>
<protein>
    <recommendedName>
        <fullName evidence="3">DUF3021 family protein</fullName>
    </recommendedName>
</protein>
<proteinExistence type="predicted"/>
<keyword evidence="1" id="KW-0812">Transmembrane</keyword>
<dbReference type="RefSeq" id="WP_353422747.1">
    <property type="nucleotide sequence ID" value="NZ_CP117826.1"/>
</dbReference>
<feature type="transmembrane region" description="Helical" evidence="1">
    <location>
        <begin position="68"/>
        <end position="89"/>
    </location>
</feature>
<reference evidence="2" key="1">
    <citation type="submission" date="2023-02" db="EMBL/GenBank/DDBJ databases">
        <title>Gut commensal Christensenella minuta modulates host metabolism via a new class of secondary bile acids.</title>
        <authorList>
            <person name="Liu C."/>
        </authorList>
    </citation>
    <scope>NUCLEOTIDE SEQUENCE</scope>
    <source>
        <strain evidence="2">CA70</strain>
    </source>
</reference>
<name>A0AAU8A5X5_9FIRM</name>
<keyword evidence="1" id="KW-0472">Membrane</keyword>
<feature type="transmembrane region" description="Helical" evidence="1">
    <location>
        <begin position="95"/>
        <end position="116"/>
    </location>
</feature>
<dbReference type="AlphaFoldDB" id="A0AAU8A5X5"/>
<feature type="transmembrane region" description="Helical" evidence="1">
    <location>
        <begin position="12"/>
        <end position="32"/>
    </location>
</feature>
<organism evidence="2">
    <name type="scientific">Christensenella massiliensis</name>
    <dbReference type="NCBI Taxonomy" id="1805714"/>
    <lineage>
        <taxon>Bacteria</taxon>
        <taxon>Bacillati</taxon>
        <taxon>Bacillota</taxon>
        <taxon>Clostridia</taxon>
        <taxon>Christensenellales</taxon>
        <taxon>Christensenellaceae</taxon>
        <taxon>Christensenella</taxon>
    </lineage>
</organism>
<evidence type="ECO:0000313" key="2">
    <source>
        <dbReference type="EMBL" id="XCC61203.1"/>
    </source>
</evidence>
<keyword evidence="1" id="KW-1133">Transmembrane helix</keyword>
<gene>
    <name evidence="2" type="ORF">PUP29_06570</name>
</gene>
<accession>A0AAU8A5X5</accession>